<dbReference type="OrthoDB" id="3513892at2759"/>
<dbReference type="Proteomes" id="UP000008177">
    <property type="component" value="Unplaced contigs"/>
</dbReference>
<dbReference type="EMBL" id="FQ790278">
    <property type="protein sequence ID" value="CCD45492.1"/>
    <property type="molecule type" value="Genomic_DNA"/>
</dbReference>
<gene>
    <name evidence="3" type="ORF">BofuT4_P045100.1</name>
</gene>
<feature type="region of interest" description="Disordered" evidence="1">
    <location>
        <begin position="1"/>
        <end position="28"/>
    </location>
</feature>
<dbReference type="HOGENOM" id="CLU_067362_0_0_1"/>
<dbReference type="InParanoid" id="G2XYF5"/>
<evidence type="ECO:0000313" key="3">
    <source>
        <dbReference type="EMBL" id="CCD45492.1"/>
    </source>
</evidence>
<feature type="domain" description="2EXR" evidence="2">
    <location>
        <begin position="111"/>
        <end position="191"/>
    </location>
</feature>
<dbReference type="Pfam" id="PF20150">
    <property type="entry name" value="2EXR"/>
    <property type="match status" value="1"/>
</dbReference>
<reference evidence="4" key="1">
    <citation type="journal article" date="2011" name="PLoS Genet.">
        <title>Genomic analysis of the necrotrophic fungal pathogens Sclerotinia sclerotiorum and Botrytis cinerea.</title>
        <authorList>
            <person name="Amselem J."/>
            <person name="Cuomo C.A."/>
            <person name="van Kan J.A."/>
            <person name="Viaud M."/>
            <person name="Benito E.P."/>
            <person name="Couloux A."/>
            <person name="Coutinho P.M."/>
            <person name="de Vries R.P."/>
            <person name="Dyer P.S."/>
            <person name="Fillinger S."/>
            <person name="Fournier E."/>
            <person name="Gout L."/>
            <person name="Hahn M."/>
            <person name="Kohn L."/>
            <person name="Lapalu N."/>
            <person name="Plummer K.M."/>
            <person name="Pradier J.M."/>
            <person name="Quevillon E."/>
            <person name="Sharon A."/>
            <person name="Simon A."/>
            <person name="ten Have A."/>
            <person name="Tudzynski B."/>
            <person name="Tudzynski P."/>
            <person name="Wincker P."/>
            <person name="Andrew M."/>
            <person name="Anthouard V."/>
            <person name="Beever R.E."/>
            <person name="Beffa R."/>
            <person name="Benoit I."/>
            <person name="Bouzid O."/>
            <person name="Brault B."/>
            <person name="Chen Z."/>
            <person name="Choquer M."/>
            <person name="Collemare J."/>
            <person name="Cotton P."/>
            <person name="Danchin E.G."/>
            <person name="Da Silva C."/>
            <person name="Gautier A."/>
            <person name="Giraud C."/>
            <person name="Giraud T."/>
            <person name="Gonzalez C."/>
            <person name="Grossetete S."/>
            <person name="Guldener U."/>
            <person name="Henrissat B."/>
            <person name="Howlett B.J."/>
            <person name="Kodira C."/>
            <person name="Kretschmer M."/>
            <person name="Lappartient A."/>
            <person name="Leroch M."/>
            <person name="Levis C."/>
            <person name="Mauceli E."/>
            <person name="Neuveglise C."/>
            <person name="Oeser B."/>
            <person name="Pearson M."/>
            <person name="Poulain J."/>
            <person name="Poussereau N."/>
            <person name="Quesneville H."/>
            <person name="Rascle C."/>
            <person name="Schumacher J."/>
            <person name="Segurens B."/>
            <person name="Sexton A."/>
            <person name="Silva E."/>
            <person name="Sirven C."/>
            <person name="Soanes D.M."/>
            <person name="Talbot N.J."/>
            <person name="Templeton M."/>
            <person name="Yandava C."/>
            <person name="Yarden O."/>
            <person name="Zeng Q."/>
            <person name="Rollins J.A."/>
            <person name="Lebrun M.H."/>
            <person name="Dickman M."/>
        </authorList>
    </citation>
    <scope>NUCLEOTIDE SEQUENCE [LARGE SCALE GENOMIC DNA]</scope>
    <source>
        <strain evidence="4">T4</strain>
    </source>
</reference>
<organism evidence="3 4">
    <name type="scientific">Botryotinia fuckeliana (strain T4)</name>
    <name type="common">Noble rot fungus</name>
    <name type="synonym">Botrytis cinerea</name>
    <dbReference type="NCBI Taxonomy" id="999810"/>
    <lineage>
        <taxon>Eukaryota</taxon>
        <taxon>Fungi</taxon>
        <taxon>Dikarya</taxon>
        <taxon>Ascomycota</taxon>
        <taxon>Pezizomycotina</taxon>
        <taxon>Leotiomycetes</taxon>
        <taxon>Helotiales</taxon>
        <taxon>Sclerotiniaceae</taxon>
        <taxon>Botrytis</taxon>
    </lineage>
</organism>
<dbReference type="InterPro" id="IPR045518">
    <property type="entry name" value="2EXR"/>
</dbReference>
<evidence type="ECO:0000313" key="4">
    <source>
        <dbReference type="Proteomes" id="UP000008177"/>
    </source>
</evidence>
<name>G2XYF5_BOTF4</name>
<evidence type="ECO:0000259" key="2">
    <source>
        <dbReference type="Pfam" id="PF20150"/>
    </source>
</evidence>
<sequence>MKNETNIPKIGAGDLDVTKNDSSSHHITASRIGKEVPAVFMVYFQSTVQPCTRILPLLTLRNANSCKPQDLYCITTLTEPIFHPSPRTKMCLGMTCCTDKAPSSTELPTSFHLFAKLPTELRLQIWNYAILLTSPYIGLSWSPSVNRFVSDRKPPAMLHTSSESRSISLAYWTFSSPIFSHTCINYDQDFLCFNWPSMGSIPGRLGGKITDEECRKIKKILIHEHYLIPHVFDNLREFKRFEGLEELAIACHHDDIAGMRRYGYMFAQMCFDKVDEVEHGWPTHWPKLVCSAKAMGQCSKHWWFDRWNDRVMSRSDRNWQDKMAMLVRVTARNDVDPEVFHYNSQFLRLVLGT</sequence>
<evidence type="ECO:0000256" key="1">
    <source>
        <dbReference type="SAM" id="MobiDB-lite"/>
    </source>
</evidence>
<dbReference type="PANTHER" id="PTHR35910:SF1">
    <property type="entry name" value="2EXR DOMAIN-CONTAINING PROTEIN"/>
    <property type="match status" value="1"/>
</dbReference>
<dbReference type="PANTHER" id="PTHR35910">
    <property type="entry name" value="2EXR DOMAIN-CONTAINING PROTEIN"/>
    <property type="match status" value="1"/>
</dbReference>
<dbReference type="AlphaFoldDB" id="G2XYF5"/>
<protein>
    <recommendedName>
        <fullName evidence="2">2EXR domain-containing protein</fullName>
    </recommendedName>
</protein>
<proteinExistence type="predicted"/>
<accession>G2XYF5</accession>